<proteinExistence type="predicted"/>
<protein>
    <recommendedName>
        <fullName evidence="1">Microcystin LR degradation protein MlrC N-terminal domain-containing protein</fullName>
    </recommendedName>
</protein>
<gene>
    <name evidence="2" type="ORF">S03H2_30439</name>
</gene>
<dbReference type="InterPro" id="IPR015995">
    <property type="entry name" value="MlrC_N"/>
</dbReference>
<feature type="non-terminal residue" evidence="2">
    <location>
        <position position="142"/>
    </location>
</feature>
<feature type="domain" description="Microcystin LR degradation protein MlrC N-terminal" evidence="1">
    <location>
        <begin position="2"/>
        <end position="142"/>
    </location>
</feature>
<name>X1HGN8_9ZZZZ</name>
<evidence type="ECO:0000313" key="2">
    <source>
        <dbReference type="EMBL" id="GAH56235.1"/>
    </source>
</evidence>
<accession>X1HGN8</accession>
<comment type="caution">
    <text evidence="2">The sequence shown here is derived from an EMBL/GenBank/DDBJ whole genome shotgun (WGS) entry which is preliminary data.</text>
</comment>
<dbReference type="EMBL" id="BARU01018418">
    <property type="protein sequence ID" value="GAH56235.1"/>
    <property type="molecule type" value="Genomic_DNA"/>
</dbReference>
<dbReference type="Pfam" id="PF07364">
    <property type="entry name" value="DUF1485"/>
    <property type="match status" value="1"/>
</dbReference>
<evidence type="ECO:0000259" key="1">
    <source>
        <dbReference type="Pfam" id="PF07364"/>
    </source>
</evidence>
<organism evidence="2">
    <name type="scientific">marine sediment metagenome</name>
    <dbReference type="NCBI Taxonomy" id="412755"/>
    <lineage>
        <taxon>unclassified sequences</taxon>
        <taxon>metagenomes</taxon>
        <taxon>ecological metagenomes</taxon>
    </lineage>
</organism>
<dbReference type="AlphaFoldDB" id="X1HGN8"/>
<reference evidence="2" key="1">
    <citation type="journal article" date="2014" name="Front. Microbiol.">
        <title>High frequency of phylogenetically diverse reductive dehalogenase-homologous genes in deep subseafloor sedimentary metagenomes.</title>
        <authorList>
            <person name="Kawai M."/>
            <person name="Futagami T."/>
            <person name="Toyoda A."/>
            <person name="Takaki Y."/>
            <person name="Nishi S."/>
            <person name="Hori S."/>
            <person name="Arai W."/>
            <person name="Tsubouchi T."/>
            <person name="Morono Y."/>
            <person name="Uchiyama I."/>
            <person name="Ito T."/>
            <person name="Fujiyama A."/>
            <person name="Inagaki F."/>
            <person name="Takami H."/>
        </authorList>
    </citation>
    <scope>NUCLEOTIDE SEQUENCE</scope>
    <source>
        <strain evidence="2">Expedition CK06-06</strain>
    </source>
</reference>
<sequence length="142" mass="15567">MRLVVGMIIQETNSFSSVSTSIQSFKDVMFLEGDEIPLKLKRTNTEVAGFMDRVCKEKCDSVYTLATSASSSGPVQREALDFLLSRLLNQLEKAGIIDGVYLICHGSMLVDKIPDGTGHILQVVREKIGLNIPIVVSLDLHA</sequence>